<feature type="region of interest" description="Disordered" evidence="9">
    <location>
        <begin position="170"/>
        <end position="190"/>
    </location>
</feature>
<dbReference type="GO" id="GO:0005525">
    <property type="term" value="F:GTP binding"/>
    <property type="evidence" value="ECO:0007669"/>
    <property type="project" value="UniProtKB-UniRule"/>
</dbReference>
<dbReference type="GO" id="GO:0046872">
    <property type="term" value="F:metal ion binding"/>
    <property type="evidence" value="ECO:0007669"/>
    <property type="project" value="UniProtKB-KW"/>
</dbReference>
<reference evidence="12 13" key="1">
    <citation type="journal article" date="2014" name="Int. J. Syst. Evol. Microbiol.">
        <title>Complete genome sequence of Corynebacterium casei LMG S-19264T (=DSM 44701T), isolated from a smear-ripened cheese.</title>
        <authorList>
            <consortium name="US DOE Joint Genome Institute (JGI-PGF)"/>
            <person name="Walter F."/>
            <person name="Albersmeier A."/>
            <person name="Kalinowski J."/>
            <person name="Ruckert C."/>
        </authorList>
    </citation>
    <scope>NUCLEOTIDE SEQUENCE [LARGE SCALE GENOMIC DNA]</scope>
    <source>
        <strain evidence="12 13">CGMCC 4.7206</strain>
    </source>
</reference>
<keyword evidence="14" id="KW-1185">Reference proteome</keyword>
<reference evidence="11 14" key="2">
    <citation type="journal article" date="2019" name="Int. J. Syst. Evol. Microbiol.">
        <title>The Global Catalogue of Microorganisms (GCM) 10K type strain sequencing project: providing services to taxonomists for standard genome sequencing and annotation.</title>
        <authorList>
            <consortium name="The Broad Institute Genomics Platform"/>
            <consortium name="The Broad Institute Genome Sequencing Center for Infectious Disease"/>
            <person name="Wu L."/>
            <person name="Ma J."/>
        </authorList>
    </citation>
    <scope>NUCLEOTIDE SEQUENCE [LARGE SCALE GENOMIC DNA]</scope>
    <source>
        <strain evidence="11 14">JCM 10664</strain>
    </source>
</reference>
<dbReference type="InterPro" id="IPR029044">
    <property type="entry name" value="Nucleotide-diphossugar_trans"/>
</dbReference>
<evidence type="ECO:0000313" key="13">
    <source>
        <dbReference type="Proteomes" id="UP000597989"/>
    </source>
</evidence>
<keyword evidence="6 8" id="KW-0342">GTP-binding</keyword>
<evidence type="ECO:0000313" key="11">
    <source>
        <dbReference type="EMBL" id="GAA0530244.1"/>
    </source>
</evidence>
<evidence type="ECO:0000256" key="3">
    <source>
        <dbReference type="ARBA" id="ARBA00022723"/>
    </source>
</evidence>
<keyword evidence="7 8" id="KW-0501">Molybdenum cofactor biosynthesis</keyword>
<keyword evidence="1 8" id="KW-0963">Cytoplasm</keyword>
<reference evidence="12" key="3">
    <citation type="submission" date="2020-09" db="EMBL/GenBank/DDBJ databases">
        <authorList>
            <person name="Sun Q."/>
            <person name="Zhou Y."/>
        </authorList>
    </citation>
    <scope>NUCLEOTIDE SEQUENCE</scope>
    <source>
        <strain evidence="12">CGMCC 4.7206</strain>
    </source>
</reference>
<evidence type="ECO:0000256" key="4">
    <source>
        <dbReference type="ARBA" id="ARBA00022741"/>
    </source>
</evidence>
<dbReference type="Proteomes" id="UP000597989">
    <property type="component" value="Unassembled WGS sequence"/>
</dbReference>
<keyword evidence="5 8" id="KW-0460">Magnesium</keyword>
<dbReference type="HAMAP" id="MF_00316">
    <property type="entry name" value="MobA"/>
    <property type="match status" value="1"/>
</dbReference>
<dbReference type="RefSeq" id="WP_373289885.1">
    <property type="nucleotide sequence ID" value="NZ_BAAAHC010000013.1"/>
</dbReference>
<proteinExistence type="inferred from homology"/>
<keyword evidence="4 8" id="KW-0547">Nucleotide-binding</keyword>
<dbReference type="EC" id="2.7.7.77" evidence="8"/>
<comment type="subcellular location">
    <subcellularLocation>
        <location evidence="8">Cytoplasm</location>
    </subcellularLocation>
</comment>
<feature type="binding site" evidence="8">
    <location>
        <position position="22"/>
    </location>
    <ligand>
        <name>GTP</name>
        <dbReference type="ChEBI" id="CHEBI:37565"/>
    </ligand>
</feature>
<evidence type="ECO:0000256" key="8">
    <source>
        <dbReference type="HAMAP-Rule" id="MF_00316"/>
    </source>
</evidence>
<comment type="cofactor">
    <cofactor evidence="8">
        <name>Mg(2+)</name>
        <dbReference type="ChEBI" id="CHEBI:18420"/>
    </cofactor>
</comment>
<name>A0A917JW82_9PSEU</name>
<evidence type="ECO:0000256" key="9">
    <source>
        <dbReference type="SAM" id="MobiDB-lite"/>
    </source>
</evidence>
<comment type="catalytic activity">
    <reaction evidence="8">
        <text>Mo-molybdopterin + GTP + H(+) = Mo-molybdopterin guanine dinucleotide + diphosphate</text>
        <dbReference type="Rhea" id="RHEA:34243"/>
        <dbReference type="ChEBI" id="CHEBI:15378"/>
        <dbReference type="ChEBI" id="CHEBI:33019"/>
        <dbReference type="ChEBI" id="CHEBI:37565"/>
        <dbReference type="ChEBI" id="CHEBI:71302"/>
        <dbReference type="ChEBI" id="CHEBI:71310"/>
        <dbReference type="EC" id="2.7.7.77"/>
    </reaction>
</comment>
<dbReference type="Gene3D" id="3.90.550.10">
    <property type="entry name" value="Spore Coat Polysaccharide Biosynthesis Protein SpsA, Chain A"/>
    <property type="match status" value="1"/>
</dbReference>
<dbReference type="PANTHER" id="PTHR19136">
    <property type="entry name" value="MOLYBDENUM COFACTOR GUANYLYLTRANSFERASE"/>
    <property type="match status" value="1"/>
</dbReference>
<evidence type="ECO:0000313" key="12">
    <source>
        <dbReference type="EMBL" id="GGI90295.1"/>
    </source>
</evidence>
<evidence type="ECO:0000313" key="14">
    <source>
        <dbReference type="Proteomes" id="UP001500220"/>
    </source>
</evidence>
<dbReference type="PANTHER" id="PTHR19136:SF81">
    <property type="entry name" value="MOLYBDENUM COFACTOR GUANYLYLTRANSFERASE"/>
    <property type="match status" value="1"/>
</dbReference>
<dbReference type="AlphaFoldDB" id="A0A917JW82"/>
<evidence type="ECO:0000256" key="1">
    <source>
        <dbReference type="ARBA" id="ARBA00022490"/>
    </source>
</evidence>
<dbReference type="SUPFAM" id="SSF53448">
    <property type="entry name" value="Nucleotide-diphospho-sugar transferases"/>
    <property type="match status" value="1"/>
</dbReference>
<sequence length="190" mass="19605">MVKFAAVVLAGGRARRLGGVDKVLLPVSGRTLLDRTIDAVAGAGPVVVVGPRRATAEPVLWTREDPPGSGPLAGVQAGLAALPAETALVAVLAGDHPHLTPGTLTRLRGALRANPGAAGAVLVDRNGEPQWLVGLWRVSSLRAAMPGEARDRSIRSVFARLDPVLVPAAGEEASDVDTPEDLHRARTPKG</sequence>
<accession>A0A917JW82</accession>
<dbReference type="InterPro" id="IPR025877">
    <property type="entry name" value="MobA-like_NTP_Trfase"/>
</dbReference>
<organism evidence="12 13">
    <name type="scientific">Saccharopolyspora thermophila</name>
    <dbReference type="NCBI Taxonomy" id="89367"/>
    <lineage>
        <taxon>Bacteria</taxon>
        <taxon>Bacillati</taxon>
        <taxon>Actinomycetota</taxon>
        <taxon>Actinomycetes</taxon>
        <taxon>Pseudonocardiales</taxon>
        <taxon>Pseudonocardiaceae</taxon>
        <taxon>Saccharopolyspora</taxon>
    </lineage>
</organism>
<evidence type="ECO:0000256" key="7">
    <source>
        <dbReference type="ARBA" id="ARBA00023150"/>
    </source>
</evidence>
<reference evidence="11" key="4">
    <citation type="submission" date="2023-12" db="EMBL/GenBank/DDBJ databases">
        <authorList>
            <person name="Sun Q."/>
            <person name="Inoue M."/>
        </authorList>
    </citation>
    <scope>NUCLEOTIDE SEQUENCE</scope>
    <source>
        <strain evidence="11">JCM 10664</strain>
    </source>
</reference>
<keyword evidence="3 8" id="KW-0479">Metal-binding</keyword>
<dbReference type="Pfam" id="PF12804">
    <property type="entry name" value="NTP_transf_3"/>
    <property type="match status" value="1"/>
</dbReference>
<keyword evidence="2 8" id="KW-0808">Transferase</keyword>
<dbReference type="InterPro" id="IPR013482">
    <property type="entry name" value="Molybde_CF_guanTrfase"/>
</dbReference>
<dbReference type="GO" id="GO:0005737">
    <property type="term" value="C:cytoplasm"/>
    <property type="evidence" value="ECO:0007669"/>
    <property type="project" value="UniProtKB-SubCell"/>
</dbReference>
<dbReference type="CDD" id="cd02503">
    <property type="entry name" value="MobA"/>
    <property type="match status" value="1"/>
</dbReference>
<dbReference type="EMBL" id="BMMT01000009">
    <property type="protein sequence ID" value="GGI90295.1"/>
    <property type="molecule type" value="Genomic_DNA"/>
</dbReference>
<comment type="caution">
    <text evidence="12">The sequence shown here is derived from an EMBL/GenBank/DDBJ whole genome shotgun (WGS) entry which is preliminary data.</text>
</comment>
<keyword evidence="12" id="KW-0548">Nucleotidyltransferase</keyword>
<comment type="caution">
    <text evidence="8">Lacks conserved residue(s) required for the propagation of feature annotation.</text>
</comment>
<comment type="function">
    <text evidence="8">Transfers a GMP moiety from GTP to Mo-molybdopterin (Mo-MPT) cofactor (Moco or molybdenum cofactor) to form Mo-molybdopterin guanine dinucleotide (Mo-MGD) cofactor.</text>
</comment>
<feature type="binding site" evidence="8">
    <location>
        <begin position="9"/>
        <end position="11"/>
    </location>
    <ligand>
        <name>GTP</name>
        <dbReference type="ChEBI" id="CHEBI:37565"/>
    </ligand>
</feature>
<feature type="binding site" evidence="8">
    <location>
        <position position="95"/>
    </location>
    <ligand>
        <name>GTP</name>
        <dbReference type="ChEBI" id="CHEBI:37565"/>
    </ligand>
</feature>
<evidence type="ECO:0000259" key="10">
    <source>
        <dbReference type="Pfam" id="PF12804"/>
    </source>
</evidence>
<protein>
    <recommendedName>
        <fullName evidence="8">Probable molybdenum cofactor guanylyltransferase</fullName>
        <shortName evidence="8">MoCo guanylyltransferase</shortName>
        <ecNumber evidence="8">2.7.7.77</ecNumber>
    </recommendedName>
    <alternativeName>
        <fullName evidence="8">GTP:molybdopterin guanylyltransferase</fullName>
    </alternativeName>
    <alternativeName>
        <fullName evidence="8">Mo-MPT guanylyltransferase</fullName>
    </alternativeName>
    <alternativeName>
        <fullName evidence="8">Molybdopterin guanylyltransferase</fullName>
    </alternativeName>
    <alternativeName>
        <fullName evidence="8">Molybdopterin-guanine dinucleotide synthase</fullName>
        <shortName evidence="8">MGD synthase</shortName>
    </alternativeName>
</protein>
<dbReference type="Proteomes" id="UP001500220">
    <property type="component" value="Unassembled WGS sequence"/>
</dbReference>
<gene>
    <name evidence="8" type="primary">mobA</name>
    <name evidence="11" type="ORF">GCM10009545_35890</name>
    <name evidence="12" type="ORF">GCM10011581_29190</name>
</gene>
<evidence type="ECO:0000256" key="2">
    <source>
        <dbReference type="ARBA" id="ARBA00022679"/>
    </source>
</evidence>
<evidence type="ECO:0000256" key="5">
    <source>
        <dbReference type="ARBA" id="ARBA00022842"/>
    </source>
</evidence>
<dbReference type="GO" id="GO:0061603">
    <property type="term" value="F:molybdenum cofactor guanylyltransferase activity"/>
    <property type="evidence" value="ECO:0007669"/>
    <property type="project" value="UniProtKB-EC"/>
</dbReference>
<dbReference type="EMBL" id="BAAAHC010000013">
    <property type="protein sequence ID" value="GAA0530244.1"/>
    <property type="molecule type" value="Genomic_DNA"/>
</dbReference>
<feature type="binding site" evidence="8">
    <location>
        <position position="95"/>
    </location>
    <ligand>
        <name>Mg(2+)</name>
        <dbReference type="ChEBI" id="CHEBI:18420"/>
    </ligand>
</feature>
<comment type="similarity">
    <text evidence="8">Belongs to the MobA family.</text>
</comment>
<dbReference type="GO" id="GO:0006777">
    <property type="term" value="P:Mo-molybdopterin cofactor biosynthetic process"/>
    <property type="evidence" value="ECO:0007669"/>
    <property type="project" value="UniProtKB-KW"/>
</dbReference>
<comment type="domain">
    <text evidence="8">The N-terminal domain determines nucleotide recognition and specific binding, while the C-terminal domain determines the specific binding to the target protein.</text>
</comment>
<evidence type="ECO:0000256" key="6">
    <source>
        <dbReference type="ARBA" id="ARBA00023134"/>
    </source>
</evidence>
<feature type="domain" description="MobA-like NTP transferase" evidence="10">
    <location>
        <begin position="6"/>
        <end position="163"/>
    </location>
</feature>